<evidence type="ECO:0008006" key="4">
    <source>
        <dbReference type="Google" id="ProtNLM"/>
    </source>
</evidence>
<name>A0AA40SS94_9MICO</name>
<protein>
    <recommendedName>
        <fullName evidence="4">AbiEi antitoxin C-terminal domain-containing protein</fullName>
    </recommendedName>
</protein>
<dbReference type="AlphaFoldDB" id="A0AA40SS94"/>
<evidence type="ECO:0000313" key="2">
    <source>
        <dbReference type="EMBL" id="MBB4141478.1"/>
    </source>
</evidence>
<reference evidence="2 3" key="1">
    <citation type="submission" date="2020-08" db="EMBL/GenBank/DDBJ databases">
        <title>Sequencing the genomes of 1000 actinobacteria strains.</title>
        <authorList>
            <person name="Klenk H.-P."/>
        </authorList>
    </citation>
    <scope>NUCLEOTIDE SEQUENCE [LARGE SCALE GENOMIC DNA]</scope>
    <source>
        <strain evidence="2 3">DSM 19600</strain>
    </source>
</reference>
<dbReference type="RefSeq" id="WP_183500952.1">
    <property type="nucleotide sequence ID" value="NZ_BAABCO010000003.1"/>
</dbReference>
<proteinExistence type="predicted"/>
<gene>
    <name evidence="2" type="ORF">BKA10_003272</name>
</gene>
<comment type="caution">
    <text evidence="2">The sequence shown here is derived from an EMBL/GenBank/DDBJ whole genome shotgun (WGS) entry which is preliminary data.</text>
</comment>
<organism evidence="2 3">
    <name type="scientific">Microbacterium invictum</name>
    <dbReference type="NCBI Taxonomy" id="515415"/>
    <lineage>
        <taxon>Bacteria</taxon>
        <taxon>Bacillati</taxon>
        <taxon>Actinomycetota</taxon>
        <taxon>Actinomycetes</taxon>
        <taxon>Micrococcales</taxon>
        <taxon>Microbacteriaceae</taxon>
        <taxon>Microbacterium</taxon>
    </lineage>
</organism>
<sequence length="340" mass="37480">MPRPARPLPVDLPNVFLSAHARSLGLTAGRLSAHDLDRPFRGVRSRPPDPVEDDDPDAPLARDRAARTAILTKLRAHSLLLPPHAFYIATSALAILGLPFLDAEAAASADIEVGVFSPHRALRRPGIRSVQVGLGRAFVREHEGLRVATPASTWALLGRDLSVPELVVIGDAIVRVPRDDRGRRQPTRQLATIAQLRVAADAGRRYGIARLREALPVIRTGSMSVLETEWRLCVEASDLPDPELDFEVRDAGGKLVGISDAAYPQFRTAVEIEGDHHRVTRVQWDRDIAKYAAYAANDWDVVRCTSRHIRGRRPQAADMVRAVLMRRGWRPQGARASRAT</sequence>
<evidence type="ECO:0000313" key="3">
    <source>
        <dbReference type="Proteomes" id="UP000549113"/>
    </source>
</evidence>
<dbReference type="EMBL" id="JACIFH010000001">
    <property type="protein sequence ID" value="MBB4141478.1"/>
    <property type="molecule type" value="Genomic_DNA"/>
</dbReference>
<feature type="region of interest" description="Disordered" evidence="1">
    <location>
        <begin position="38"/>
        <end position="60"/>
    </location>
</feature>
<dbReference type="Proteomes" id="UP000549113">
    <property type="component" value="Unassembled WGS sequence"/>
</dbReference>
<keyword evidence="3" id="KW-1185">Reference proteome</keyword>
<evidence type="ECO:0000256" key="1">
    <source>
        <dbReference type="SAM" id="MobiDB-lite"/>
    </source>
</evidence>
<accession>A0AA40SS94</accession>